<reference evidence="9 10" key="1">
    <citation type="submission" date="2018-02" db="EMBL/GenBank/DDBJ databases">
        <title>Genomic analysis of the strain RR4-38 isolated from a seawater recirculating aquaculture system.</title>
        <authorList>
            <person name="Kim Y.-S."/>
            <person name="Jang Y.H."/>
            <person name="Kim K.-H."/>
        </authorList>
    </citation>
    <scope>NUCLEOTIDE SEQUENCE [LARGE SCALE GENOMIC DNA]</scope>
    <source>
        <strain evidence="9 10">RR4-38</strain>
    </source>
</reference>
<keyword evidence="4 7" id="KW-0233">DNA recombination</keyword>
<dbReference type="InterPro" id="IPR012340">
    <property type="entry name" value="NA-bd_OB-fold"/>
</dbReference>
<dbReference type="Gene3D" id="1.20.1440.120">
    <property type="entry name" value="Recombination protein O, C-terminal domain"/>
    <property type="match status" value="1"/>
</dbReference>
<evidence type="ECO:0000259" key="8">
    <source>
        <dbReference type="Pfam" id="PF11967"/>
    </source>
</evidence>
<dbReference type="PANTHER" id="PTHR33991:SF1">
    <property type="entry name" value="DNA REPAIR PROTEIN RECO"/>
    <property type="match status" value="1"/>
</dbReference>
<dbReference type="HAMAP" id="MF_00201">
    <property type="entry name" value="RecO"/>
    <property type="match status" value="1"/>
</dbReference>
<keyword evidence="3 7" id="KW-0227">DNA damage</keyword>
<dbReference type="InterPro" id="IPR042242">
    <property type="entry name" value="RecO_C"/>
</dbReference>
<dbReference type="AlphaFoldDB" id="A0A2S0HV23"/>
<evidence type="ECO:0000256" key="4">
    <source>
        <dbReference type="ARBA" id="ARBA00023172"/>
    </source>
</evidence>
<evidence type="ECO:0000313" key="10">
    <source>
        <dbReference type="Proteomes" id="UP000238442"/>
    </source>
</evidence>
<dbReference type="Pfam" id="PF11967">
    <property type="entry name" value="RecO_N"/>
    <property type="match status" value="1"/>
</dbReference>
<feature type="domain" description="DNA replication/recombination mediator RecO N-terminal" evidence="8">
    <location>
        <begin position="1"/>
        <end position="82"/>
    </location>
</feature>
<dbReference type="InterPro" id="IPR003717">
    <property type="entry name" value="RecO"/>
</dbReference>
<sequence>MVITTPAIVFSSVKYAEADLIVSCFTETSGLKSYLLRNVLKSRKGKLRASYFQPLTQLEITAVHRDKGTLERIQEAKILEPYRSLHTDVVKSGIVMFLAEILRTSIREEEANADLFRYLQQSLFWLDTHDAVANFHLLFLLKLTAYLGFYPDESTLGKKYFNLEEGYFEDTPGGMACEEGENIEVLKGLFGIDFDALDGIKLTKKVRSEVLNLLLNYYQLHLQAYKKPKSLLVLNQLFS</sequence>
<dbReference type="Pfam" id="PF02565">
    <property type="entry name" value="RecO_C"/>
    <property type="match status" value="1"/>
</dbReference>
<comment type="similarity">
    <text evidence="1 7">Belongs to the RecO family.</text>
</comment>
<dbReference type="SUPFAM" id="SSF57863">
    <property type="entry name" value="ArfGap/RecO-like zinc finger"/>
    <property type="match status" value="1"/>
</dbReference>
<dbReference type="GO" id="GO:0043590">
    <property type="term" value="C:bacterial nucleoid"/>
    <property type="evidence" value="ECO:0007669"/>
    <property type="project" value="TreeGrafter"/>
</dbReference>
<dbReference type="GO" id="GO:0006310">
    <property type="term" value="P:DNA recombination"/>
    <property type="evidence" value="ECO:0007669"/>
    <property type="project" value="UniProtKB-UniRule"/>
</dbReference>
<name>A0A2S0HV23_9FLAO</name>
<evidence type="ECO:0000256" key="7">
    <source>
        <dbReference type="HAMAP-Rule" id="MF_00201"/>
    </source>
</evidence>
<organism evidence="9 10">
    <name type="scientific">Pukyongia salina</name>
    <dbReference type="NCBI Taxonomy" id="2094025"/>
    <lineage>
        <taxon>Bacteria</taxon>
        <taxon>Pseudomonadati</taxon>
        <taxon>Bacteroidota</taxon>
        <taxon>Flavobacteriia</taxon>
        <taxon>Flavobacteriales</taxon>
        <taxon>Flavobacteriaceae</taxon>
        <taxon>Pukyongia</taxon>
    </lineage>
</organism>
<dbReference type="RefSeq" id="WP_105215326.1">
    <property type="nucleotide sequence ID" value="NZ_CP027062.1"/>
</dbReference>
<dbReference type="EMBL" id="CP027062">
    <property type="protein sequence ID" value="AVI50466.1"/>
    <property type="molecule type" value="Genomic_DNA"/>
</dbReference>
<evidence type="ECO:0000256" key="6">
    <source>
        <dbReference type="ARBA" id="ARBA00033409"/>
    </source>
</evidence>
<evidence type="ECO:0000313" key="9">
    <source>
        <dbReference type="EMBL" id="AVI50466.1"/>
    </source>
</evidence>
<accession>A0A2S0HV23</accession>
<dbReference type="Gene3D" id="2.40.50.140">
    <property type="entry name" value="Nucleic acid-binding proteins"/>
    <property type="match status" value="1"/>
</dbReference>
<keyword evidence="10" id="KW-1185">Reference proteome</keyword>
<dbReference type="Proteomes" id="UP000238442">
    <property type="component" value="Chromosome"/>
</dbReference>
<evidence type="ECO:0000256" key="2">
    <source>
        <dbReference type="ARBA" id="ARBA00021310"/>
    </source>
</evidence>
<evidence type="ECO:0000256" key="5">
    <source>
        <dbReference type="ARBA" id="ARBA00023204"/>
    </source>
</evidence>
<evidence type="ECO:0000256" key="3">
    <source>
        <dbReference type="ARBA" id="ARBA00022763"/>
    </source>
</evidence>
<dbReference type="InterPro" id="IPR037278">
    <property type="entry name" value="ARFGAP/RecO"/>
</dbReference>
<dbReference type="InterPro" id="IPR022572">
    <property type="entry name" value="DNA_rep/recomb_RecO_N"/>
</dbReference>
<dbReference type="PANTHER" id="PTHR33991">
    <property type="entry name" value="DNA REPAIR PROTEIN RECO"/>
    <property type="match status" value="1"/>
</dbReference>
<dbReference type="GO" id="GO:0006302">
    <property type="term" value="P:double-strand break repair"/>
    <property type="evidence" value="ECO:0007669"/>
    <property type="project" value="TreeGrafter"/>
</dbReference>
<dbReference type="SUPFAM" id="SSF50249">
    <property type="entry name" value="Nucleic acid-binding proteins"/>
    <property type="match status" value="1"/>
</dbReference>
<dbReference type="OrthoDB" id="9789152at2"/>
<dbReference type="KEGG" id="aue:C5O00_04510"/>
<gene>
    <name evidence="7 9" type="primary">recO</name>
    <name evidence="9" type="ORF">C5O00_04510</name>
</gene>
<comment type="function">
    <text evidence="7">Involved in DNA repair and RecF pathway recombination.</text>
</comment>
<proteinExistence type="inferred from homology"/>
<protein>
    <recommendedName>
        <fullName evidence="2 7">DNA repair protein RecO</fullName>
    </recommendedName>
    <alternativeName>
        <fullName evidence="6 7">Recombination protein O</fullName>
    </alternativeName>
</protein>
<keyword evidence="5 7" id="KW-0234">DNA repair</keyword>
<evidence type="ECO:0000256" key="1">
    <source>
        <dbReference type="ARBA" id="ARBA00007452"/>
    </source>
</evidence>
<dbReference type="NCBIfam" id="TIGR00613">
    <property type="entry name" value="reco"/>
    <property type="match status" value="1"/>
</dbReference>